<dbReference type="EMBL" id="JAHLQT010034478">
    <property type="protein sequence ID" value="KAG7158695.1"/>
    <property type="molecule type" value="Genomic_DNA"/>
</dbReference>
<dbReference type="AlphaFoldDB" id="A0A8J5JNB4"/>
<proteinExistence type="predicted"/>
<organism evidence="1 2">
    <name type="scientific">Homarus americanus</name>
    <name type="common">American lobster</name>
    <dbReference type="NCBI Taxonomy" id="6706"/>
    <lineage>
        <taxon>Eukaryota</taxon>
        <taxon>Metazoa</taxon>
        <taxon>Ecdysozoa</taxon>
        <taxon>Arthropoda</taxon>
        <taxon>Crustacea</taxon>
        <taxon>Multicrustacea</taxon>
        <taxon>Malacostraca</taxon>
        <taxon>Eumalacostraca</taxon>
        <taxon>Eucarida</taxon>
        <taxon>Decapoda</taxon>
        <taxon>Pleocyemata</taxon>
        <taxon>Astacidea</taxon>
        <taxon>Nephropoidea</taxon>
        <taxon>Nephropidae</taxon>
        <taxon>Homarus</taxon>
    </lineage>
</organism>
<dbReference type="Proteomes" id="UP000747542">
    <property type="component" value="Unassembled WGS sequence"/>
</dbReference>
<protein>
    <submittedName>
        <fullName evidence="1">Uncharacterized protein</fullName>
    </submittedName>
</protein>
<reference evidence="1" key="1">
    <citation type="journal article" date="2021" name="Sci. Adv.">
        <title>The American lobster genome reveals insights on longevity, neural, and immune adaptations.</title>
        <authorList>
            <person name="Polinski J.M."/>
            <person name="Zimin A.V."/>
            <person name="Clark K.F."/>
            <person name="Kohn A.B."/>
            <person name="Sadowski N."/>
            <person name="Timp W."/>
            <person name="Ptitsyn A."/>
            <person name="Khanna P."/>
            <person name="Romanova D.Y."/>
            <person name="Williams P."/>
            <person name="Greenwood S.J."/>
            <person name="Moroz L.L."/>
            <person name="Walt D.R."/>
            <person name="Bodnar A.G."/>
        </authorList>
    </citation>
    <scope>NUCLEOTIDE SEQUENCE</scope>
    <source>
        <strain evidence="1">GMGI-L3</strain>
    </source>
</reference>
<evidence type="ECO:0000313" key="1">
    <source>
        <dbReference type="EMBL" id="KAG7158695.1"/>
    </source>
</evidence>
<accession>A0A8J5JNB4</accession>
<sequence length="44" mass="5080">MLPVYGKQQMQRKANKDALEKLSKVHPLPSLILHWPKINSSLIK</sequence>
<keyword evidence="2" id="KW-1185">Reference proteome</keyword>
<feature type="non-terminal residue" evidence="1">
    <location>
        <position position="1"/>
    </location>
</feature>
<name>A0A8J5JNB4_HOMAM</name>
<evidence type="ECO:0000313" key="2">
    <source>
        <dbReference type="Proteomes" id="UP000747542"/>
    </source>
</evidence>
<comment type="caution">
    <text evidence="1">The sequence shown here is derived from an EMBL/GenBank/DDBJ whole genome shotgun (WGS) entry which is preliminary data.</text>
</comment>
<gene>
    <name evidence="1" type="ORF">Hamer_G011363</name>
</gene>